<keyword evidence="4" id="KW-0472">Membrane</keyword>
<dbReference type="GO" id="GO:0016810">
    <property type="term" value="F:hydrolase activity, acting on carbon-nitrogen (but not peptide) bonds"/>
    <property type="evidence" value="ECO:0007669"/>
    <property type="project" value="InterPro"/>
</dbReference>
<feature type="transmembrane region" description="Helical" evidence="4">
    <location>
        <begin position="31"/>
        <end position="48"/>
    </location>
</feature>
<feature type="transmembrane region" description="Helical" evidence="4">
    <location>
        <begin position="159"/>
        <end position="180"/>
    </location>
</feature>
<dbReference type="Gene3D" id="3.20.20.370">
    <property type="entry name" value="Glycoside hydrolase/deacetylase"/>
    <property type="match status" value="1"/>
</dbReference>
<dbReference type="PANTHER" id="PTHR43630:SF1">
    <property type="entry name" value="POLY-BETA-1,6-N-ACETYL-D-GLUCOSAMINE SYNTHASE"/>
    <property type="match status" value="1"/>
</dbReference>
<dbReference type="Pfam" id="PF01522">
    <property type="entry name" value="Polysacc_deac_1"/>
    <property type="match status" value="1"/>
</dbReference>
<evidence type="ECO:0000313" key="7">
    <source>
        <dbReference type="EMBL" id="MBB6672782.1"/>
    </source>
</evidence>
<dbReference type="PROSITE" id="PS51910">
    <property type="entry name" value="GH18_2"/>
    <property type="match status" value="1"/>
</dbReference>
<evidence type="ECO:0000256" key="4">
    <source>
        <dbReference type="SAM" id="Phobius"/>
    </source>
</evidence>
<dbReference type="InterPro" id="IPR011330">
    <property type="entry name" value="Glyco_hydro/deAcase_b/a-brl"/>
</dbReference>
<evidence type="ECO:0000256" key="1">
    <source>
        <dbReference type="ARBA" id="ARBA00006739"/>
    </source>
</evidence>
<dbReference type="InterPro" id="IPR001173">
    <property type="entry name" value="Glyco_trans_2-like"/>
</dbReference>
<feature type="transmembrane region" description="Helical" evidence="4">
    <location>
        <begin position="55"/>
        <end position="75"/>
    </location>
</feature>
<keyword evidence="4" id="KW-0812">Transmembrane</keyword>
<dbReference type="PANTHER" id="PTHR43630">
    <property type="entry name" value="POLY-BETA-1,6-N-ACETYL-D-GLUCOSAMINE SYNTHASE"/>
    <property type="match status" value="1"/>
</dbReference>
<dbReference type="PROSITE" id="PS51677">
    <property type="entry name" value="NODB"/>
    <property type="match status" value="1"/>
</dbReference>
<sequence length="1241" mass="139218">MLRPLFSSLFAPVTAFRGAAASSLGLFVGMLPLFGIRFILVLALSWLFRFNLGALLLGLAVTALLPFLHLLSFSVGERLAGYDIPFYSMKYLALSHLAQWTPGSRIHLLGSAVAGLTLAAAAFPLFLLLYRLPRHLPHRRRDYVFQDESGRRLSFIRRFGALGLSVAMLILAVFGASIGANPFLPKLALGHARSASRISPVAEKLSENALLQQLREEERLHPTFQLDYRKHHQFKPSPSPAAKSAREVYAFYVNWDENSKQSLVQYGKEINTLLPEWYHLKSDFGLDDQTDPAVIQIAKSQNQKVEPLINNYANDQWDADTLHRLLQSPEQQQKLIGALYDQVAERGESGINIDFEALRSEDQDAYTAFVQSLAGAFHARGLQVTVDVPADDDAFDYGALAKSADRLIVMMYDEHEAQGHPGPVASDNWFEQSLDRLDIPPDKLIVSMGSYGYDWVENSQQQGDALTFGDIMELAQQSRLVVHWDDESGNPYMRYRENGDSHIVWFLDAATAYDELKVVRENGFPGVAVWRLGSEDPTLWRMLGQADPKLDQLSSLSSPNPVHYAGEGEILRIRSASAEGRRTFETDGDGYIADETYETYPKPFEIERYGKPAGKQVVLTFDDGPSGKYTPEILDILRKYGIHAAFFVVGENAEMFPDLIERIYKEGHELGNHTFTHPNVASTSPFRTRLELNATQRLVQEITGHSMTFFRPPYVADAEPSSPSELLPILRGQEMGYTMVGELIDPEDWSRPSTAEIVRRVLSQLSEGNVILLHDAGGNRDQTVEALPIIIERLQREGYTFTTLSALIGQTRKQTMPPVARQDVPLMAYDRAVFNWLHHGNAALQAIFYSAIVIGLFRVAFLFALAWRHKRAYRAIRPDDDYKPLVSVVIAAYNEEQVICKTIASILGSDYPAMEIIVVDDGSKDGTADAVSSAYGGRGDVRLVAKANGGKASAVNLGYLEARGEIVVALDADTLIAGDAISLMVRHFREPRMAAVSGNVRVGNARNLLTIWQHIEYVTGFNLERRAFDRLNCVTVVPGAIGAWRKSAVEQAGLYREDTLAEDADLTLSLLRRGWKIGYEERAYAFTEAPEDVRGFVKQRYRWTYGTLQCLWKHRGALFNPRQWTLGFVGMPNMWLFQYVYTCVSPLIDLLFLFSLFAGGSRIATISYAAFFLLDFLVALFAFRLERANPRPLAWLFLQRIAYRQLMTWVILRALWAAIRGAAVGWNKLQRRGNVEVNRPS</sequence>
<feature type="transmembrane region" description="Helical" evidence="4">
    <location>
        <begin position="106"/>
        <end position="130"/>
    </location>
</feature>
<evidence type="ECO:0000259" key="5">
    <source>
        <dbReference type="PROSITE" id="PS51677"/>
    </source>
</evidence>
<keyword evidence="8" id="KW-1185">Reference proteome</keyword>
<dbReference type="InterPro" id="IPR029044">
    <property type="entry name" value="Nucleotide-diphossugar_trans"/>
</dbReference>
<dbReference type="Pfam" id="PF09835">
    <property type="entry name" value="DUF2062"/>
    <property type="match status" value="1"/>
</dbReference>
<accession>A0A7X0RSC7</accession>
<evidence type="ECO:0000259" key="6">
    <source>
        <dbReference type="PROSITE" id="PS51910"/>
    </source>
</evidence>
<dbReference type="InterPro" id="IPR002509">
    <property type="entry name" value="NODB_dom"/>
</dbReference>
<dbReference type="InterPro" id="IPR017853">
    <property type="entry name" value="GH"/>
</dbReference>
<comment type="caution">
    <text evidence="7">The sequence shown here is derived from an EMBL/GenBank/DDBJ whole genome shotgun (WGS) entry which is preliminary data.</text>
</comment>
<evidence type="ECO:0000256" key="3">
    <source>
        <dbReference type="ARBA" id="ARBA00022679"/>
    </source>
</evidence>
<dbReference type="CDD" id="cd10962">
    <property type="entry name" value="CE4_GT2-like"/>
    <property type="match status" value="1"/>
</dbReference>
<protein>
    <submittedName>
        <fullName evidence="7">DUF2062 domain-containing protein</fullName>
    </submittedName>
</protein>
<gene>
    <name evidence="7" type="ORF">H7C19_19045</name>
</gene>
<dbReference type="InterPro" id="IPR018639">
    <property type="entry name" value="DUF2062"/>
</dbReference>
<keyword evidence="4" id="KW-1133">Transmembrane helix</keyword>
<dbReference type="SUPFAM" id="SSF53448">
    <property type="entry name" value="Nucleotide-diphospho-sugar transferases"/>
    <property type="match status" value="1"/>
</dbReference>
<keyword evidence="2" id="KW-0328">Glycosyltransferase</keyword>
<dbReference type="Gene3D" id="3.90.550.10">
    <property type="entry name" value="Spore Coat Polysaccharide Biosynthesis Protein SpsA, Chain A"/>
    <property type="match status" value="1"/>
</dbReference>
<name>A0A7X0RSC7_9BACL</name>
<feature type="transmembrane region" description="Helical" evidence="4">
    <location>
        <begin position="1166"/>
        <end position="1185"/>
    </location>
</feature>
<dbReference type="AlphaFoldDB" id="A0A7X0RSC7"/>
<dbReference type="GO" id="GO:0005975">
    <property type="term" value="P:carbohydrate metabolic process"/>
    <property type="evidence" value="ECO:0007669"/>
    <property type="project" value="InterPro"/>
</dbReference>
<dbReference type="SUPFAM" id="SSF88713">
    <property type="entry name" value="Glycoside hydrolase/deacetylase"/>
    <property type="match status" value="1"/>
</dbReference>
<dbReference type="Pfam" id="PF00704">
    <property type="entry name" value="Glyco_hydro_18"/>
    <property type="match status" value="1"/>
</dbReference>
<dbReference type="GO" id="GO:0016757">
    <property type="term" value="F:glycosyltransferase activity"/>
    <property type="evidence" value="ECO:0007669"/>
    <property type="project" value="UniProtKB-KW"/>
</dbReference>
<organism evidence="7 8">
    <name type="scientific">Cohnella nanjingensis</name>
    <dbReference type="NCBI Taxonomy" id="1387779"/>
    <lineage>
        <taxon>Bacteria</taxon>
        <taxon>Bacillati</taxon>
        <taxon>Bacillota</taxon>
        <taxon>Bacilli</taxon>
        <taxon>Bacillales</taxon>
        <taxon>Paenibacillaceae</taxon>
        <taxon>Cohnella</taxon>
    </lineage>
</organism>
<dbReference type="EMBL" id="JACJVP010000030">
    <property type="protein sequence ID" value="MBB6672782.1"/>
    <property type="molecule type" value="Genomic_DNA"/>
</dbReference>
<reference evidence="7 8" key="1">
    <citation type="submission" date="2020-08" db="EMBL/GenBank/DDBJ databases">
        <title>Cohnella phylogeny.</title>
        <authorList>
            <person name="Dunlap C."/>
        </authorList>
    </citation>
    <scope>NUCLEOTIDE SEQUENCE [LARGE SCALE GENOMIC DNA]</scope>
    <source>
        <strain evidence="7 8">DSM 28246</strain>
    </source>
</reference>
<proteinExistence type="inferred from homology"/>
<evidence type="ECO:0000313" key="8">
    <source>
        <dbReference type="Proteomes" id="UP000547209"/>
    </source>
</evidence>
<keyword evidence="3" id="KW-0808">Transferase</keyword>
<dbReference type="Pfam" id="PF00535">
    <property type="entry name" value="Glycos_transf_2"/>
    <property type="match status" value="1"/>
</dbReference>
<feature type="domain" description="NodB homology" evidence="5">
    <location>
        <begin position="615"/>
        <end position="802"/>
    </location>
</feature>
<dbReference type="InterPro" id="IPR001223">
    <property type="entry name" value="Glyco_hydro18_cat"/>
</dbReference>
<dbReference type="Gene3D" id="3.20.20.80">
    <property type="entry name" value="Glycosidases"/>
    <property type="match status" value="1"/>
</dbReference>
<dbReference type="GO" id="GO:0008061">
    <property type="term" value="F:chitin binding"/>
    <property type="evidence" value="ECO:0007669"/>
    <property type="project" value="InterPro"/>
</dbReference>
<dbReference type="Proteomes" id="UP000547209">
    <property type="component" value="Unassembled WGS sequence"/>
</dbReference>
<dbReference type="CDD" id="cd06423">
    <property type="entry name" value="CESA_like"/>
    <property type="match status" value="1"/>
</dbReference>
<feature type="transmembrane region" description="Helical" evidence="4">
    <location>
        <begin position="847"/>
        <end position="867"/>
    </location>
</feature>
<dbReference type="SMART" id="SM00636">
    <property type="entry name" value="Glyco_18"/>
    <property type="match status" value="1"/>
</dbReference>
<feature type="domain" description="GH18" evidence="6">
    <location>
        <begin position="246"/>
        <end position="553"/>
    </location>
</feature>
<comment type="similarity">
    <text evidence="1">Belongs to the glycosyltransferase 2 family.</text>
</comment>
<dbReference type="InterPro" id="IPR011583">
    <property type="entry name" value="Chitinase_II/V-like_cat"/>
</dbReference>
<dbReference type="SUPFAM" id="SSF51445">
    <property type="entry name" value="(Trans)glycosidases"/>
    <property type="match status" value="1"/>
</dbReference>
<dbReference type="Gene3D" id="3.10.50.10">
    <property type="match status" value="1"/>
</dbReference>
<evidence type="ECO:0000256" key="2">
    <source>
        <dbReference type="ARBA" id="ARBA00022676"/>
    </source>
</evidence>
<feature type="transmembrane region" description="Helical" evidence="4">
    <location>
        <begin position="1139"/>
        <end position="1160"/>
    </location>
</feature>
<dbReference type="InterPro" id="IPR029070">
    <property type="entry name" value="Chitinase_insertion_sf"/>
</dbReference>